<evidence type="ECO:0000256" key="1">
    <source>
        <dbReference type="SAM" id="Phobius"/>
    </source>
</evidence>
<sequence>MKFYRNLAFLTAALCIVIGAFLQFTGYALVHPLIWHTLLFFVFITGFTYYLIELGNKNDPGNLHVYYLASMGFRMVLSIGVVLLYVYFFKENRMMFVFNFFALYFLFTGFEVYSLLSNLRPNLKKQE</sequence>
<protein>
    <submittedName>
        <fullName evidence="2">Uncharacterized protein</fullName>
    </submittedName>
</protein>
<reference evidence="3" key="1">
    <citation type="submission" date="2018-08" db="EMBL/GenBank/DDBJ databases">
        <authorList>
            <person name="Liu Z.-W."/>
            <person name="Du Z.-J."/>
        </authorList>
    </citation>
    <scope>NUCLEOTIDE SEQUENCE [LARGE SCALE GENOMIC DNA]</scope>
    <source>
        <strain evidence="3">H4X</strain>
    </source>
</reference>
<keyword evidence="3" id="KW-1185">Reference proteome</keyword>
<feature type="transmembrane region" description="Helical" evidence="1">
    <location>
        <begin position="7"/>
        <end position="27"/>
    </location>
</feature>
<keyword evidence="1" id="KW-0472">Membrane</keyword>
<evidence type="ECO:0000313" key="3">
    <source>
        <dbReference type="Proteomes" id="UP000256708"/>
    </source>
</evidence>
<proteinExistence type="predicted"/>
<feature type="transmembrane region" description="Helical" evidence="1">
    <location>
        <begin position="33"/>
        <end position="52"/>
    </location>
</feature>
<feature type="transmembrane region" description="Helical" evidence="1">
    <location>
        <begin position="64"/>
        <end position="88"/>
    </location>
</feature>
<dbReference type="OrthoDB" id="893795at2"/>
<dbReference type="EMBL" id="QRGR01000039">
    <property type="protein sequence ID" value="RDV11768.1"/>
    <property type="molecule type" value="Genomic_DNA"/>
</dbReference>
<gene>
    <name evidence="2" type="ORF">DXT99_24105</name>
</gene>
<feature type="transmembrane region" description="Helical" evidence="1">
    <location>
        <begin position="94"/>
        <end position="116"/>
    </location>
</feature>
<keyword evidence="1" id="KW-1133">Transmembrane helix</keyword>
<dbReference type="Proteomes" id="UP000256708">
    <property type="component" value="Unassembled WGS sequence"/>
</dbReference>
<comment type="caution">
    <text evidence="2">The sequence shown here is derived from an EMBL/GenBank/DDBJ whole genome shotgun (WGS) entry which is preliminary data.</text>
</comment>
<keyword evidence="1" id="KW-0812">Transmembrane</keyword>
<organism evidence="2 3">
    <name type="scientific">Pontibacter diazotrophicus</name>
    <dbReference type="NCBI Taxonomy" id="1400979"/>
    <lineage>
        <taxon>Bacteria</taxon>
        <taxon>Pseudomonadati</taxon>
        <taxon>Bacteroidota</taxon>
        <taxon>Cytophagia</taxon>
        <taxon>Cytophagales</taxon>
        <taxon>Hymenobacteraceae</taxon>
        <taxon>Pontibacter</taxon>
    </lineage>
</organism>
<dbReference type="AlphaFoldDB" id="A0A3D8L2W9"/>
<accession>A0A3D8L2W9</accession>
<dbReference type="RefSeq" id="WP_115568151.1">
    <property type="nucleotide sequence ID" value="NZ_QRGR01000039.1"/>
</dbReference>
<evidence type="ECO:0000313" key="2">
    <source>
        <dbReference type="EMBL" id="RDV11768.1"/>
    </source>
</evidence>
<name>A0A3D8L2W9_9BACT</name>